<evidence type="ECO:0008006" key="4">
    <source>
        <dbReference type="Google" id="ProtNLM"/>
    </source>
</evidence>
<feature type="signal peptide" evidence="1">
    <location>
        <begin position="1"/>
        <end position="22"/>
    </location>
</feature>
<feature type="chain" id="PRO_5039654764" description="DUF2271 domain-containing protein" evidence="1">
    <location>
        <begin position="23"/>
        <end position="254"/>
    </location>
</feature>
<protein>
    <recommendedName>
        <fullName evidence="4">DUF2271 domain-containing protein</fullName>
    </recommendedName>
</protein>
<comment type="caution">
    <text evidence="2">The sequence shown here is derived from an EMBL/GenBank/DDBJ whole genome shotgun (WGS) entry which is preliminary data.</text>
</comment>
<sequence length="254" mass="27986">MKKGLFITALILAAFCVSTCNSKEIVITSGENKTGMDITLVVEGGKHYTHMLKVMKFFKIKTTPQIAVWIEDTDGNYIETIYVTKRVGTQDWRKTPGEGVPIEKVRRKSSLPYWAHKRGVVYEDGLYLPTKANPLPDAITSASPKASFSLVTKVPETLTKFIIVAEFNNSGDFNDFYTEDAKQGDPGYTGGLYAGGQPAVVYSVEIDLTSKTESYEMKLIGHSSPDGESGDLYEDTSKMTTGLDLVEKIVVNVK</sequence>
<gene>
    <name evidence="2" type="ORF">JW984_10735</name>
</gene>
<reference evidence="2" key="1">
    <citation type="journal article" date="2021" name="Environ. Microbiol.">
        <title>Genomic characterization of three novel Desulfobacterota classes expand the metabolic and phylogenetic diversity of the phylum.</title>
        <authorList>
            <person name="Murphy C.L."/>
            <person name="Biggerstaff J."/>
            <person name="Eichhorn A."/>
            <person name="Ewing E."/>
            <person name="Shahan R."/>
            <person name="Soriano D."/>
            <person name="Stewart S."/>
            <person name="VanMol K."/>
            <person name="Walker R."/>
            <person name="Walters P."/>
            <person name="Elshahed M.S."/>
            <person name="Youssef N.H."/>
        </authorList>
    </citation>
    <scope>NUCLEOTIDE SEQUENCE</scope>
    <source>
        <strain evidence="2">Zod_Metabat.24</strain>
    </source>
</reference>
<dbReference type="Proteomes" id="UP000809273">
    <property type="component" value="Unassembled WGS sequence"/>
</dbReference>
<reference evidence="2" key="2">
    <citation type="submission" date="2021-01" db="EMBL/GenBank/DDBJ databases">
        <authorList>
            <person name="Hahn C.R."/>
            <person name="Youssef N.H."/>
            <person name="Elshahed M."/>
        </authorList>
    </citation>
    <scope>NUCLEOTIDE SEQUENCE</scope>
    <source>
        <strain evidence="2">Zod_Metabat.24</strain>
    </source>
</reference>
<evidence type="ECO:0000313" key="3">
    <source>
        <dbReference type="Proteomes" id="UP000809273"/>
    </source>
</evidence>
<dbReference type="AlphaFoldDB" id="A0A9D8KGC7"/>
<evidence type="ECO:0000256" key="1">
    <source>
        <dbReference type="SAM" id="SignalP"/>
    </source>
</evidence>
<name>A0A9D8KGC7_9DELT</name>
<evidence type="ECO:0000313" key="2">
    <source>
        <dbReference type="EMBL" id="MBN1573658.1"/>
    </source>
</evidence>
<organism evidence="2 3">
    <name type="scientific">Candidatus Zymogenus saltonus</name>
    <dbReference type="NCBI Taxonomy" id="2844893"/>
    <lineage>
        <taxon>Bacteria</taxon>
        <taxon>Deltaproteobacteria</taxon>
        <taxon>Candidatus Zymogenia</taxon>
        <taxon>Candidatus Zymogeniales</taxon>
        <taxon>Candidatus Zymogenaceae</taxon>
        <taxon>Candidatus Zymogenus</taxon>
    </lineage>
</organism>
<accession>A0A9D8KGC7</accession>
<keyword evidence="1" id="KW-0732">Signal</keyword>
<dbReference type="EMBL" id="JAFGIX010000054">
    <property type="protein sequence ID" value="MBN1573658.1"/>
    <property type="molecule type" value="Genomic_DNA"/>
</dbReference>
<proteinExistence type="predicted"/>